<feature type="binding site" evidence="7">
    <location>
        <begin position="171"/>
        <end position="172"/>
    </location>
    <ligand>
        <name>UDP-N-acetyl-alpha-D-muramoyl-L-alanyl-D-glutamate</name>
        <dbReference type="ChEBI" id="CHEBI:83900"/>
    </ligand>
</feature>
<dbReference type="SUPFAM" id="SSF53623">
    <property type="entry name" value="MurD-like peptide ligases, catalytic domain"/>
    <property type="match status" value="1"/>
</dbReference>
<evidence type="ECO:0000256" key="3">
    <source>
        <dbReference type="ARBA" id="ARBA00022960"/>
    </source>
</evidence>
<protein>
    <recommendedName>
        <fullName evidence="7">UDP-N-acetylmuramyl-tripeptide synthetase</fullName>
        <ecNumber evidence="7">6.3.2.-</ecNumber>
    </recommendedName>
    <alternativeName>
        <fullName evidence="7">UDP-MurNAc-tripeptide synthetase</fullName>
    </alternativeName>
</protein>
<keyword evidence="4 7" id="KW-0573">Peptidoglycan synthesis</keyword>
<evidence type="ECO:0000259" key="10">
    <source>
        <dbReference type="Pfam" id="PF02875"/>
    </source>
</evidence>
<dbReference type="EMBL" id="JAQZAO010000017">
    <property type="protein sequence ID" value="MDD7968973.1"/>
    <property type="molecule type" value="Genomic_DNA"/>
</dbReference>
<proteinExistence type="inferred from homology"/>
<comment type="similarity">
    <text evidence="1 7">Belongs to the MurCDEF family. MurE subfamily.</text>
</comment>
<sequence length="522" mass="54403">MAQDQAEERWRPARAPIALDDVLAWVQGLDPTARLVGDAAPGVRVDGLTCDSRTAAPGDLFVALPGASLHGVDRAPDARRAGAVAVLADRPAAGLPTLLVRDARDLLGPLSAWLHGEPSRAVAVHGVTGTNGKTSTAHLLAAALAAGGRPTALAGTLGMRTPRRRRESRRTTAEAPVVQELLATARDDGATDVVLEVSSHALALDRVVGTRFRTAVFTNLSPDHLELHHDVESYYAAKASLFVPERTDLAVIGVDDEHGRRLARETRCPVVTVSAAGRDATWWAGSCRVGLDGSTFRLVGPGTDRWVRLRLLGAHQVDNALAAIVAAVASGVAVDDAVAGVEALDGVPGRLERIDAGQPFAAFVDFAHNPGGHRRLLPFLRSLTEGRVVVVLGLTGERDPAKRAELGAVVAGAADVVVVTDESAHSEDPAALRAALAEAARARHGAAVHVEADRGRALALAVDAAGPGDVLVVVGRGTDTEMVAGTTRRPFDDRAVLRAALGARARPVTASVQTRSDGVWHG</sequence>
<keyword evidence="13" id="KW-1185">Reference proteome</keyword>
<dbReference type="InterPro" id="IPR036565">
    <property type="entry name" value="Mur-like_cat_sf"/>
</dbReference>
<dbReference type="NCBIfam" id="TIGR01085">
    <property type="entry name" value="murE"/>
    <property type="match status" value="1"/>
</dbReference>
<evidence type="ECO:0000256" key="6">
    <source>
        <dbReference type="ARBA" id="ARBA00023316"/>
    </source>
</evidence>
<dbReference type="InterPro" id="IPR036615">
    <property type="entry name" value="Mur_ligase_C_dom_sf"/>
</dbReference>
<feature type="domain" description="Mur ligase N-terminal catalytic" evidence="9">
    <location>
        <begin position="45"/>
        <end position="92"/>
    </location>
</feature>
<keyword evidence="7" id="KW-0547">Nucleotide-binding</keyword>
<evidence type="ECO:0000256" key="5">
    <source>
        <dbReference type="ARBA" id="ARBA00023306"/>
    </source>
</evidence>
<dbReference type="RefSeq" id="WP_274203503.1">
    <property type="nucleotide sequence ID" value="NZ_JAQZAO010000017.1"/>
</dbReference>
<evidence type="ECO:0000256" key="1">
    <source>
        <dbReference type="ARBA" id="ARBA00005898"/>
    </source>
</evidence>
<comment type="caution">
    <text evidence="7">Lacks conserved residue(s) required for the propagation of feature annotation.</text>
</comment>
<gene>
    <name evidence="7" type="primary">murE</name>
    <name evidence="12" type="ORF">PGB27_26805</name>
</gene>
<dbReference type="Pfam" id="PF01225">
    <property type="entry name" value="Mur_ligase"/>
    <property type="match status" value="1"/>
</dbReference>
<keyword evidence="7" id="KW-0067">ATP-binding</keyword>
<feature type="binding site" evidence="7">
    <location>
        <begin position="129"/>
        <end position="135"/>
    </location>
    <ligand>
        <name>ATP</name>
        <dbReference type="ChEBI" id="CHEBI:30616"/>
    </ligand>
</feature>
<keyword evidence="3 7" id="KW-0133">Cell shape</keyword>
<feature type="binding site" evidence="7">
    <location>
        <position position="198"/>
    </location>
    <ligand>
        <name>UDP-N-acetyl-alpha-D-muramoyl-L-alanyl-D-glutamate</name>
        <dbReference type="ChEBI" id="CHEBI:83900"/>
    </ligand>
</feature>
<dbReference type="Gene3D" id="3.40.1390.10">
    <property type="entry name" value="MurE/MurF, N-terminal domain"/>
    <property type="match status" value="1"/>
</dbReference>
<feature type="domain" description="Mur ligase central" evidence="11">
    <location>
        <begin position="127"/>
        <end position="327"/>
    </location>
</feature>
<comment type="pathway">
    <text evidence="7 8">Cell wall biogenesis; peptidoglycan biosynthesis.</text>
</comment>
<dbReference type="InterPro" id="IPR004101">
    <property type="entry name" value="Mur_ligase_C"/>
</dbReference>
<keyword evidence="7" id="KW-0460">Magnesium</keyword>
<name>A0ABT5T4Y4_9PSEU</name>
<dbReference type="Pfam" id="PF08245">
    <property type="entry name" value="Mur_ligase_M"/>
    <property type="match status" value="1"/>
</dbReference>
<comment type="subcellular location">
    <subcellularLocation>
        <location evidence="7 8">Cytoplasm</location>
    </subcellularLocation>
</comment>
<dbReference type="GO" id="GO:0016874">
    <property type="term" value="F:ligase activity"/>
    <property type="evidence" value="ECO:0007669"/>
    <property type="project" value="UniProtKB-KW"/>
</dbReference>
<dbReference type="PANTHER" id="PTHR23135">
    <property type="entry name" value="MUR LIGASE FAMILY MEMBER"/>
    <property type="match status" value="1"/>
</dbReference>
<evidence type="ECO:0000313" key="13">
    <source>
        <dbReference type="Proteomes" id="UP001300763"/>
    </source>
</evidence>
<dbReference type="Gene3D" id="3.90.190.20">
    <property type="entry name" value="Mur ligase, C-terminal domain"/>
    <property type="match status" value="1"/>
</dbReference>
<dbReference type="PANTHER" id="PTHR23135:SF4">
    <property type="entry name" value="UDP-N-ACETYLMURAMOYL-L-ALANYL-D-GLUTAMATE--2,6-DIAMINOPIMELATE LIGASE MURE HOMOLOG, CHLOROPLASTIC"/>
    <property type="match status" value="1"/>
</dbReference>
<comment type="caution">
    <text evidence="12">The sequence shown here is derived from an EMBL/GenBank/DDBJ whole genome shotgun (WGS) entry which is preliminary data.</text>
</comment>
<evidence type="ECO:0000256" key="8">
    <source>
        <dbReference type="RuleBase" id="RU004135"/>
    </source>
</evidence>
<evidence type="ECO:0000313" key="12">
    <source>
        <dbReference type="EMBL" id="MDD7968973.1"/>
    </source>
</evidence>
<dbReference type="Proteomes" id="UP001300763">
    <property type="component" value="Unassembled WGS sequence"/>
</dbReference>
<keyword evidence="7 12" id="KW-0436">Ligase</keyword>
<accession>A0ABT5T4Y4</accession>
<comment type="function">
    <text evidence="7">Catalyzes the addition of an amino acid to the nucleotide precursor UDP-N-acetylmuramoyl-L-alanyl-D-glutamate (UMAG) in the biosynthesis of bacterial cell-wall peptidoglycan.</text>
</comment>
<comment type="cofactor">
    <cofactor evidence="7">
        <name>Mg(2+)</name>
        <dbReference type="ChEBI" id="CHEBI:18420"/>
    </cofactor>
</comment>
<evidence type="ECO:0000256" key="4">
    <source>
        <dbReference type="ARBA" id="ARBA00022984"/>
    </source>
</evidence>
<feature type="domain" description="Mur ligase C-terminal" evidence="10">
    <location>
        <begin position="349"/>
        <end position="477"/>
    </location>
</feature>
<dbReference type="HAMAP" id="MF_00208">
    <property type="entry name" value="MurE"/>
    <property type="match status" value="1"/>
</dbReference>
<keyword evidence="7" id="KW-0963">Cytoplasm</keyword>
<evidence type="ECO:0000256" key="7">
    <source>
        <dbReference type="HAMAP-Rule" id="MF_00208"/>
    </source>
</evidence>
<reference evidence="12 13" key="1">
    <citation type="submission" date="2023-02" db="EMBL/GenBank/DDBJ databases">
        <title>Genome sequencing required for Actinomycetospora new species description.</title>
        <authorList>
            <person name="Saimee Y."/>
            <person name="Duangmal K."/>
        </authorList>
    </citation>
    <scope>NUCLEOTIDE SEQUENCE [LARGE SCALE GENOMIC DNA]</scope>
    <source>
        <strain evidence="12 13">DW7H6</strain>
    </source>
</reference>
<dbReference type="SUPFAM" id="SSF63418">
    <property type="entry name" value="MurE/MurF N-terminal domain"/>
    <property type="match status" value="1"/>
</dbReference>
<feature type="binding site" evidence="7">
    <location>
        <position position="206"/>
    </location>
    <ligand>
        <name>UDP-N-acetyl-alpha-D-muramoyl-L-alanyl-D-glutamate</name>
        <dbReference type="ChEBI" id="CHEBI:83900"/>
    </ligand>
</feature>
<keyword evidence="2 7" id="KW-0132">Cell division</keyword>
<evidence type="ECO:0000259" key="11">
    <source>
        <dbReference type="Pfam" id="PF08245"/>
    </source>
</evidence>
<keyword evidence="5 7" id="KW-0131">Cell cycle</keyword>
<evidence type="ECO:0000256" key="2">
    <source>
        <dbReference type="ARBA" id="ARBA00022618"/>
    </source>
</evidence>
<dbReference type="InterPro" id="IPR013221">
    <property type="entry name" value="Mur_ligase_cen"/>
</dbReference>
<feature type="binding site" evidence="7">
    <location>
        <position position="52"/>
    </location>
    <ligand>
        <name>UDP-N-acetyl-alpha-D-muramoyl-L-alanyl-D-glutamate</name>
        <dbReference type="ChEBI" id="CHEBI:83900"/>
    </ligand>
</feature>
<evidence type="ECO:0000259" key="9">
    <source>
        <dbReference type="Pfam" id="PF01225"/>
    </source>
</evidence>
<dbReference type="InterPro" id="IPR035911">
    <property type="entry name" value="MurE/MurF_N"/>
</dbReference>
<organism evidence="12 13">
    <name type="scientific">Actinomycetospora lemnae</name>
    <dbReference type="NCBI Taxonomy" id="3019891"/>
    <lineage>
        <taxon>Bacteria</taxon>
        <taxon>Bacillati</taxon>
        <taxon>Actinomycetota</taxon>
        <taxon>Actinomycetes</taxon>
        <taxon>Pseudonocardiales</taxon>
        <taxon>Pseudonocardiaceae</taxon>
        <taxon>Actinomycetospora</taxon>
    </lineage>
</organism>
<dbReference type="Pfam" id="PF02875">
    <property type="entry name" value="Mur_ligase_C"/>
    <property type="match status" value="1"/>
</dbReference>
<dbReference type="InterPro" id="IPR000713">
    <property type="entry name" value="Mur_ligase_N"/>
</dbReference>
<keyword evidence="6 7" id="KW-0961">Cell wall biogenesis/degradation</keyword>
<comment type="PTM">
    <text evidence="7">Carboxylation is probably crucial for Mg(2+) binding and, consequently, for the gamma-phosphate positioning of ATP.</text>
</comment>
<dbReference type="EC" id="6.3.2.-" evidence="7"/>
<feature type="modified residue" description="N6-carboxylysine" evidence="7">
    <location>
        <position position="238"/>
    </location>
</feature>
<dbReference type="Gene3D" id="3.40.1190.10">
    <property type="entry name" value="Mur-like, catalytic domain"/>
    <property type="match status" value="1"/>
</dbReference>
<dbReference type="SUPFAM" id="SSF53244">
    <property type="entry name" value="MurD-like peptide ligases, peptide-binding domain"/>
    <property type="match status" value="1"/>
</dbReference>
<dbReference type="InterPro" id="IPR005761">
    <property type="entry name" value="UDP-N-AcMur-Glu-dNH2Pim_ligase"/>
</dbReference>